<dbReference type="EMBL" id="CP015098">
    <property type="protein sequence ID" value="AMW08137.1"/>
    <property type="molecule type" value="Genomic_DNA"/>
</dbReference>
<dbReference type="KEGG" id="stsi:A4E84_00375"/>
<reference evidence="2" key="1">
    <citation type="submission" date="2016-04" db="EMBL/GenBank/DDBJ databases">
        <authorList>
            <person name="Zhang B."/>
        </authorList>
    </citation>
    <scope>NUCLEOTIDE SEQUENCE [LARGE SCALE GENOMIC DNA]</scope>
    <source>
        <strain evidence="2">S10</strain>
    </source>
</reference>
<dbReference type="AlphaFoldDB" id="A0A143BSB5"/>
<protein>
    <submittedName>
        <fullName evidence="1">Uncharacterized protein</fullName>
    </submittedName>
</protein>
<evidence type="ECO:0000313" key="1">
    <source>
        <dbReference type="EMBL" id="AMW08137.1"/>
    </source>
</evidence>
<name>A0A143BSB5_9ACTN</name>
<keyword evidence="2" id="KW-1185">Reference proteome</keyword>
<dbReference type="Proteomes" id="UP000076096">
    <property type="component" value="Chromosome"/>
</dbReference>
<evidence type="ECO:0000313" key="2">
    <source>
        <dbReference type="Proteomes" id="UP000076096"/>
    </source>
</evidence>
<gene>
    <name evidence="1" type="ORF">A4E84_00375</name>
</gene>
<dbReference type="STRING" id="1783515.A4E84_00375"/>
<accession>A0A143BSB5</accession>
<sequence length="268" mass="30233">MEAEEAGHAEPPATISPDLVQQVENHLAPQAQQPDQEDYQRRLAADVAVVRAVRADGYTGERADRLMQRLAAYGWPILHHWIGTGEIFARCAAGGRPVSSPPTHFPWNDEEQSTLATETLLSAVPFFRRYALQQGQWDPRRGAGLTTYFMGACVSCFAVTYRKWWKQQLDSQRLARWDDSNEALIQLPDPRTPDPCHTALVRDEVSRTLTRIHDPKLRKAMGMRALGYTEREAAQSVGLTAKALVSVWFSVVCFIWLSCRASWGWLRG</sequence>
<proteinExistence type="predicted"/>
<organism evidence="1 2">
    <name type="scientific">Streptomyces qaidamensis</name>
    <dbReference type="NCBI Taxonomy" id="1783515"/>
    <lineage>
        <taxon>Bacteria</taxon>
        <taxon>Bacillati</taxon>
        <taxon>Actinomycetota</taxon>
        <taxon>Actinomycetes</taxon>
        <taxon>Kitasatosporales</taxon>
        <taxon>Streptomycetaceae</taxon>
        <taxon>Streptomyces</taxon>
        <taxon>Streptomyces aurantiacus group</taxon>
    </lineage>
</organism>